<dbReference type="RefSeq" id="WP_134338701.1">
    <property type="nucleotide sequence ID" value="NZ_SOPW01000002.1"/>
</dbReference>
<accession>A0A4Y8IRD5</accession>
<dbReference type="AlphaFoldDB" id="A0A4Y8IRD5"/>
<dbReference type="GO" id="GO:0046872">
    <property type="term" value="F:metal ion binding"/>
    <property type="evidence" value="ECO:0007669"/>
    <property type="project" value="UniProtKB-KW"/>
</dbReference>
<dbReference type="SUPFAM" id="SSF55811">
    <property type="entry name" value="Nudix"/>
    <property type="match status" value="1"/>
</dbReference>
<evidence type="ECO:0000259" key="7">
    <source>
        <dbReference type="PROSITE" id="PS51462"/>
    </source>
</evidence>
<evidence type="ECO:0000256" key="5">
    <source>
        <dbReference type="ARBA" id="ARBA00022842"/>
    </source>
</evidence>
<dbReference type="InterPro" id="IPR020084">
    <property type="entry name" value="NUDIX_hydrolase_CS"/>
</dbReference>
<keyword evidence="4 6" id="KW-0378">Hydrolase</keyword>
<dbReference type="Gene3D" id="3.90.79.10">
    <property type="entry name" value="Nucleoside Triphosphate Pyrophosphohydrolase"/>
    <property type="match status" value="1"/>
</dbReference>
<dbReference type="InterPro" id="IPR000086">
    <property type="entry name" value="NUDIX_hydrolase_dom"/>
</dbReference>
<keyword evidence="9" id="KW-1185">Reference proteome</keyword>
<dbReference type="GO" id="GO:0005737">
    <property type="term" value="C:cytoplasm"/>
    <property type="evidence" value="ECO:0007669"/>
    <property type="project" value="TreeGrafter"/>
</dbReference>
<comment type="similarity">
    <text evidence="2 6">Belongs to the Nudix hydrolase family.</text>
</comment>
<dbReference type="InterPro" id="IPR015797">
    <property type="entry name" value="NUDIX_hydrolase-like_dom_sf"/>
</dbReference>
<dbReference type="PANTHER" id="PTHR43758">
    <property type="entry name" value="7,8-DIHYDRO-8-OXOGUANINE TRIPHOSPHATASE"/>
    <property type="match status" value="1"/>
</dbReference>
<name>A0A4Y8IRD5_9BACI</name>
<evidence type="ECO:0000256" key="4">
    <source>
        <dbReference type="ARBA" id="ARBA00022801"/>
    </source>
</evidence>
<gene>
    <name evidence="8" type="ORF">E3U55_02255</name>
</gene>
<dbReference type="OrthoDB" id="9800186at2"/>
<dbReference type="InterPro" id="IPR020476">
    <property type="entry name" value="Nudix_hydrolase"/>
</dbReference>
<dbReference type="EMBL" id="SOPW01000002">
    <property type="protein sequence ID" value="TFB24343.1"/>
    <property type="molecule type" value="Genomic_DNA"/>
</dbReference>
<evidence type="ECO:0000256" key="6">
    <source>
        <dbReference type="RuleBase" id="RU003476"/>
    </source>
</evidence>
<comment type="caution">
    <text evidence="8">The sequence shown here is derived from an EMBL/GenBank/DDBJ whole genome shotgun (WGS) entry which is preliminary data.</text>
</comment>
<evidence type="ECO:0000256" key="3">
    <source>
        <dbReference type="ARBA" id="ARBA00022723"/>
    </source>
</evidence>
<dbReference type="CDD" id="cd18875">
    <property type="entry name" value="NUDIX_Hydrolase"/>
    <property type="match status" value="1"/>
</dbReference>
<feature type="domain" description="Nudix hydrolase" evidence="7">
    <location>
        <begin position="1"/>
        <end position="123"/>
    </location>
</feature>
<dbReference type="GO" id="GO:0016818">
    <property type="term" value="F:hydrolase activity, acting on acid anhydrides, in phosphorus-containing anhydrides"/>
    <property type="evidence" value="ECO:0007669"/>
    <property type="project" value="TreeGrafter"/>
</dbReference>
<reference evidence="8 9" key="1">
    <citation type="submission" date="2019-03" db="EMBL/GenBank/DDBJ databases">
        <authorList>
            <person name="He R.-H."/>
        </authorList>
    </citation>
    <scope>NUCLEOTIDE SEQUENCE [LARGE SCALE GENOMIC DNA]</scope>
    <source>
        <strain evidence="9">SH 714</strain>
    </source>
</reference>
<evidence type="ECO:0000313" key="8">
    <source>
        <dbReference type="EMBL" id="TFB24343.1"/>
    </source>
</evidence>
<dbReference type="Pfam" id="PF00293">
    <property type="entry name" value="NUDIX"/>
    <property type="match status" value="1"/>
</dbReference>
<dbReference type="PROSITE" id="PS00893">
    <property type="entry name" value="NUDIX_BOX"/>
    <property type="match status" value="1"/>
</dbReference>
<evidence type="ECO:0000256" key="2">
    <source>
        <dbReference type="ARBA" id="ARBA00005582"/>
    </source>
</evidence>
<protein>
    <submittedName>
        <fullName evidence="8">8-oxo-dGTP diphosphatase</fullName>
    </submittedName>
</protein>
<evidence type="ECO:0000313" key="9">
    <source>
        <dbReference type="Proteomes" id="UP000297975"/>
    </source>
</evidence>
<keyword evidence="5" id="KW-0460">Magnesium</keyword>
<keyword evidence="3" id="KW-0479">Metal-binding</keyword>
<dbReference type="PANTHER" id="PTHR43758:SF2">
    <property type="entry name" value="OXIDIZED PURINE NUCLEOSIDE TRIPHOSPHATE HYDROLASE"/>
    <property type="match status" value="1"/>
</dbReference>
<sequence length="156" mass="18342">MQRVTNAIYINQNHVLMIKKPRRNWYSAPGGKMEFGESITQAVIREFQEETGFTLKNPKLSSVFTFVMDQEEEWMLFTYFSEEADGKLLSETPEGKLEWIPINQVLNLPMAKGDKEIIKHAINQPQSVLSGTFYYSKEFELQRQRLDEWLTKEDRV</sequence>
<evidence type="ECO:0000256" key="1">
    <source>
        <dbReference type="ARBA" id="ARBA00001946"/>
    </source>
</evidence>
<dbReference type="Proteomes" id="UP000297975">
    <property type="component" value="Unassembled WGS sequence"/>
</dbReference>
<dbReference type="PRINTS" id="PR00502">
    <property type="entry name" value="NUDIXFAMILY"/>
</dbReference>
<organism evidence="8 9">
    <name type="scientific">Filobacillus milosensis</name>
    <dbReference type="NCBI Taxonomy" id="94137"/>
    <lineage>
        <taxon>Bacteria</taxon>
        <taxon>Bacillati</taxon>
        <taxon>Bacillota</taxon>
        <taxon>Bacilli</taxon>
        <taxon>Bacillales</taxon>
        <taxon>Bacillaceae</taxon>
        <taxon>Filobacillus</taxon>
    </lineage>
</organism>
<proteinExistence type="inferred from homology"/>
<comment type="cofactor">
    <cofactor evidence="1">
        <name>Mg(2+)</name>
        <dbReference type="ChEBI" id="CHEBI:18420"/>
    </cofactor>
</comment>
<dbReference type="PROSITE" id="PS51462">
    <property type="entry name" value="NUDIX"/>
    <property type="match status" value="1"/>
</dbReference>